<evidence type="ECO:0000256" key="2">
    <source>
        <dbReference type="PROSITE-ProRule" id="PRU00497"/>
    </source>
</evidence>
<dbReference type="InterPro" id="IPR000618">
    <property type="entry name" value="Insect_cuticle"/>
</dbReference>
<evidence type="ECO:0000313" key="4">
    <source>
        <dbReference type="EMBL" id="CAB3388119.1"/>
    </source>
</evidence>
<dbReference type="Pfam" id="PF00379">
    <property type="entry name" value="Chitin_bind_4"/>
    <property type="match status" value="1"/>
</dbReference>
<dbReference type="EMBL" id="CADEPI010000694">
    <property type="protein sequence ID" value="CAB3388119.1"/>
    <property type="molecule type" value="Genomic_DNA"/>
</dbReference>
<dbReference type="GO" id="GO:0042302">
    <property type="term" value="F:structural constituent of cuticle"/>
    <property type="evidence" value="ECO:0007669"/>
    <property type="project" value="UniProtKB-UniRule"/>
</dbReference>
<evidence type="ECO:0008006" key="6">
    <source>
        <dbReference type="Google" id="ProtNLM"/>
    </source>
</evidence>
<protein>
    <recommendedName>
        <fullName evidence="6">Pro-resilin</fullName>
    </recommendedName>
</protein>
<feature type="region of interest" description="Disordered" evidence="3">
    <location>
        <begin position="52"/>
        <end position="74"/>
    </location>
</feature>
<organism evidence="4 5">
    <name type="scientific">Cloeon dipterum</name>
    <dbReference type="NCBI Taxonomy" id="197152"/>
    <lineage>
        <taxon>Eukaryota</taxon>
        <taxon>Metazoa</taxon>
        <taxon>Ecdysozoa</taxon>
        <taxon>Arthropoda</taxon>
        <taxon>Hexapoda</taxon>
        <taxon>Insecta</taxon>
        <taxon>Pterygota</taxon>
        <taxon>Palaeoptera</taxon>
        <taxon>Ephemeroptera</taxon>
        <taxon>Pisciforma</taxon>
        <taxon>Baetidae</taxon>
        <taxon>Cloeon</taxon>
    </lineage>
</organism>
<evidence type="ECO:0000256" key="3">
    <source>
        <dbReference type="SAM" id="MobiDB-lite"/>
    </source>
</evidence>
<reference evidence="4 5" key="1">
    <citation type="submission" date="2020-04" db="EMBL/GenBank/DDBJ databases">
        <authorList>
            <person name="Alioto T."/>
            <person name="Alioto T."/>
            <person name="Gomez Garrido J."/>
        </authorList>
    </citation>
    <scope>NUCLEOTIDE SEQUENCE [LARGE SCALE GENOMIC DNA]</scope>
</reference>
<dbReference type="InterPro" id="IPR031311">
    <property type="entry name" value="CHIT_BIND_RR_consensus"/>
</dbReference>
<keyword evidence="1 2" id="KW-0193">Cuticle</keyword>
<sequence>KQSSFSSARAPSSQYGAPSTQYGAPTNQGVTTEDPLAEPANYEFKYDVTDAISGSDFGAKEGRDGETTWGEYRVQLPDGRTQIVKYEADQNGYRPEIEYQDPPNGFNGNSAAGNDAPYPPSRRQGGY</sequence>
<feature type="region of interest" description="Disordered" evidence="3">
    <location>
        <begin position="87"/>
        <end position="127"/>
    </location>
</feature>
<feature type="compositionally biased region" description="Low complexity" evidence="3">
    <location>
        <begin position="1"/>
        <end position="13"/>
    </location>
</feature>
<dbReference type="PROSITE" id="PS00233">
    <property type="entry name" value="CHIT_BIND_RR_1"/>
    <property type="match status" value="1"/>
</dbReference>
<name>A0A8S1E707_9INSE</name>
<gene>
    <name evidence="4" type="ORF">CLODIP_2_CD12555</name>
</gene>
<dbReference type="PANTHER" id="PTHR12236">
    <property type="entry name" value="STRUCTURAL CONTITUENT OF CUTICLE"/>
    <property type="match status" value="1"/>
</dbReference>
<dbReference type="OrthoDB" id="6425109at2759"/>
<dbReference type="InterPro" id="IPR051217">
    <property type="entry name" value="Insect_Cuticle_Struc_Prot"/>
</dbReference>
<feature type="region of interest" description="Disordered" evidence="3">
    <location>
        <begin position="1"/>
        <end position="38"/>
    </location>
</feature>
<dbReference type="PRINTS" id="PR00947">
    <property type="entry name" value="CUTICLE"/>
</dbReference>
<dbReference type="Proteomes" id="UP000494165">
    <property type="component" value="Unassembled WGS sequence"/>
</dbReference>
<proteinExistence type="predicted"/>
<dbReference type="GO" id="GO:0031012">
    <property type="term" value="C:extracellular matrix"/>
    <property type="evidence" value="ECO:0007669"/>
    <property type="project" value="TreeGrafter"/>
</dbReference>
<evidence type="ECO:0000256" key="1">
    <source>
        <dbReference type="ARBA" id="ARBA00022460"/>
    </source>
</evidence>
<dbReference type="AlphaFoldDB" id="A0A8S1E707"/>
<dbReference type="PANTHER" id="PTHR12236:SF98">
    <property type="entry name" value="CUTICULAR PROTEIN 56F"/>
    <property type="match status" value="1"/>
</dbReference>
<keyword evidence="5" id="KW-1185">Reference proteome</keyword>
<feature type="non-terminal residue" evidence="4">
    <location>
        <position position="127"/>
    </location>
</feature>
<dbReference type="GO" id="GO:0005615">
    <property type="term" value="C:extracellular space"/>
    <property type="evidence" value="ECO:0007669"/>
    <property type="project" value="TreeGrafter"/>
</dbReference>
<feature type="compositionally biased region" description="Polar residues" evidence="3">
    <location>
        <begin position="14"/>
        <end position="31"/>
    </location>
</feature>
<comment type="caution">
    <text evidence="4">The sequence shown here is derived from an EMBL/GenBank/DDBJ whole genome shotgun (WGS) entry which is preliminary data.</text>
</comment>
<evidence type="ECO:0000313" key="5">
    <source>
        <dbReference type="Proteomes" id="UP000494165"/>
    </source>
</evidence>
<accession>A0A8S1E707</accession>
<dbReference type="PROSITE" id="PS51155">
    <property type="entry name" value="CHIT_BIND_RR_2"/>
    <property type="match status" value="1"/>
</dbReference>